<reference evidence="2 3" key="1">
    <citation type="submission" date="2020-04" db="EMBL/GenBank/DDBJ databases">
        <authorList>
            <person name="Zheng R.K."/>
            <person name="Sun C.M."/>
        </authorList>
    </citation>
    <scope>NUCLEOTIDE SEQUENCE [LARGE SCALE GENOMIC DNA]</scope>
    <source>
        <strain evidence="3">zrk29</strain>
    </source>
</reference>
<dbReference type="InterPro" id="IPR036291">
    <property type="entry name" value="NAD(P)-bd_dom_sf"/>
</dbReference>
<dbReference type="EMBL" id="CP051151">
    <property type="protein sequence ID" value="QLY40532.1"/>
    <property type="molecule type" value="Genomic_DNA"/>
</dbReference>
<evidence type="ECO:0000259" key="1">
    <source>
        <dbReference type="Pfam" id="PF26370"/>
    </source>
</evidence>
<dbReference type="Proteomes" id="UP000512167">
    <property type="component" value="Chromosome"/>
</dbReference>
<sequence length="347" mass="37636">MDKICKYGTHRVIYPLGVLPQSADKLNNNMICMDNEILIDVKTLNIDSASFTQIKNACENDKEKMAEMILDIVNTRGKMQNPVTGSGGMLLGRVKEVGKDIQKDVSVGDDIASLVSLSLTPLKIKKIHAIHLHKDQVDIEGQAILFETGIFAKIPSDIPPHIALAALDVAGAPAQVKNLVKTDDTVVILGAAGKSGVLCAYQARKSAGPNGKVIGIIHHDTHQKELEALNICDHIVIGDAKRPMEIYDIVMNLTNNEGSDVTINVVNVPNTEMATILPTKASGTVYFFSMATSFTKAALGAEGIAAEALMIIGNGYTKNHDQITLDILRESKAMYQLFEKRYGKENQ</sequence>
<accession>A0A7L6N4W4</accession>
<dbReference type="KEGG" id="tbk:HF295_06575"/>
<name>A0A7L6N4W4_9MOLU</name>
<evidence type="ECO:0000313" key="2">
    <source>
        <dbReference type="EMBL" id="QLY40532.1"/>
    </source>
</evidence>
<feature type="domain" description="L-erythro-3,5-diaminohexanoate dehydrogenase N-terminal" evidence="1">
    <location>
        <begin position="10"/>
        <end position="155"/>
    </location>
</feature>
<dbReference type="RefSeq" id="WP_312031373.1">
    <property type="nucleotide sequence ID" value="NZ_CP051151.1"/>
</dbReference>
<keyword evidence="3" id="KW-1185">Reference proteome</keyword>
<dbReference type="Pfam" id="PF26370">
    <property type="entry name" value="KDD_N"/>
    <property type="match status" value="1"/>
</dbReference>
<proteinExistence type="predicted"/>
<dbReference type="AlphaFoldDB" id="A0A7L6N4W4"/>
<dbReference type="Gene3D" id="3.90.180.10">
    <property type="entry name" value="Medium-chain alcohol dehydrogenases, catalytic domain"/>
    <property type="match status" value="1"/>
</dbReference>
<dbReference type="InterPro" id="IPR058932">
    <property type="entry name" value="KDD_N"/>
</dbReference>
<evidence type="ECO:0000313" key="3">
    <source>
        <dbReference type="Proteomes" id="UP000512167"/>
    </source>
</evidence>
<organism evidence="2 3">
    <name type="scientific">Hujiaoplasma nucleasis</name>
    <dbReference type="NCBI Taxonomy" id="2725268"/>
    <lineage>
        <taxon>Bacteria</taxon>
        <taxon>Bacillati</taxon>
        <taxon>Mycoplasmatota</taxon>
        <taxon>Mollicutes</taxon>
        <taxon>Candidatus Izemoplasmatales</taxon>
        <taxon>Hujiaoplasmataceae</taxon>
        <taxon>Hujiaoplasma</taxon>
    </lineage>
</organism>
<dbReference type="SUPFAM" id="SSF51735">
    <property type="entry name" value="NAD(P)-binding Rossmann-fold domains"/>
    <property type="match status" value="1"/>
</dbReference>
<protein>
    <submittedName>
        <fullName evidence="2">L-erythro-3,5-diaminohexanoate dehydrogenase</fullName>
    </submittedName>
</protein>
<gene>
    <name evidence="2" type="ORF">HF295_06575</name>
</gene>